<dbReference type="GO" id="GO:0003884">
    <property type="term" value="F:D-amino-acid oxidase activity"/>
    <property type="evidence" value="ECO:0007669"/>
    <property type="project" value="InterPro"/>
</dbReference>
<evidence type="ECO:0000256" key="4">
    <source>
        <dbReference type="ARBA" id="ARBA00022630"/>
    </source>
</evidence>
<dbReference type="Pfam" id="PF01266">
    <property type="entry name" value="DAO"/>
    <property type="match status" value="1"/>
</dbReference>
<organism evidence="9 10">
    <name type="scientific">Pieris macdunnoughi</name>
    <dbReference type="NCBI Taxonomy" id="345717"/>
    <lineage>
        <taxon>Eukaryota</taxon>
        <taxon>Metazoa</taxon>
        <taxon>Ecdysozoa</taxon>
        <taxon>Arthropoda</taxon>
        <taxon>Hexapoda</taxon>
        <taxon>Insecta</taxon>
        <taxon>Pterygota</taxon>
        <taxon>Neoptera</taxon>
        <taxon>Endopterygota</taxon>
        <taxon>Lepidoptera</taxon>
        <taxon>Glossata</taxon>
        <taxon>Ditrysia</taxon>
        <taxon>Papilionoidea</taxon>
        <taxon>Pieridae</taxon>
        <taxon>Pierinae</taxon>
        <taxon>Pieris</taxon>
    </lineage>
</organism>
<dbReference type="InterPro" id="IPR006076">
    <property type="entry name" value="FAD-dep_OxRdtase"/>
</dbReference>
<keyword evidence="6" id="KW-0560">Oxidoreductase</keyword>
<feature type="binding site" evidence="7">
    <location>
        <position position="277"/>
    </location>
    <ligand>
        <name>D-dopa</name>
        <dbReference type="ChEBI" id="CHEBI:149689"/>
    </ligand>
</feature>
<dbReference type="GO" id="GO:0019478">
    <property type="term" value="P:D-amino acid catabolic process"/>
    <property type="evidence" value="ECO:0007669"/>
    <property type="project" value="TreeGrafter"/>
</dbReference>
<evidence type="ECO:0000256" key="5">
    <source>
        <dbReference type="ARBA" id="ARBA00022827"/>
    </source>
</evidence>
<keyword evidence="4" id="KW-0285">Flavoprotein</keyword>
<evidence type="ECO:0000259" key="8">
    <source>
        <dbReference type="Pfam" id="PF01266"/>
    </source>
</evidence>
<keyword evidence="5 7" id="KW-0274">FAD</keyword>
<dbReference type="SUPFAM" id="SSF51971">
    <property type="entry name" value="Nucleotide-binding domain"/>
    <property type="match status" value="1"/>
</dbReference>
<evidence type="ECO:0000256" key="1">
    <source>
        <dbReference type="ARBA" id="ARBA00001974"/>
    </source>
</evidence>
<dbReference type="Gene3D" id="3.30.9.10">
    <property type="entry name" value="D-Amino Acid Oxidase, subunit A, domain 2"/>
    <property type="match status" value="1"/>
</dbReference>
<protein>
    <recommendedName>
        <fullName evidence="8">FAD dependent oxidoreductase domain-containing protein</fullName>
    </recommendedName>
</protein>
<dbReference type="GO" id="GO:0071949">
    <property type="term" value="F:FAD binding"/>
    <property type="evidence" value="ECO:0007669"/>
    <property type="project" value="InterPro"/>
</dbReference>
<feature type="binding site" evidence="7">
    <location>
        <position position="164"/>
    </location>
    <ligand>
        <name>FAD</name>
        <dbReference type="ChEBI" id="CHEBI:57692"/>
    </ligand>
</feature>
<evidence type="ECO:0000313" key="10">
    <source>
        <dbReference type="Proteomes" id="UP000663880"/>
    </source>
</evidence>
<dbReference type="PANTHER" id="PTHR11530">
    <property type="entry name" value="D-AMINO ACID OXIDASE"/>
    <property type="match status" value="1"/>
</dbReference>
<gene>
    <name evidence="9" type="ORF">PMACD_LOCUS16189</name>
</gene>
<dbReference type="OrthoDB" id="2015447at2759"/>
<evidence type="ECO:0000256" key="7">
    <source>
        <dbReference type="PIRSR" id="PIRSR000189-1"/>
    </source>
</evidence>
<comment type="similarity">
    <text evidence="3">Belongs to the DAMOX/DASOX family.</text>
</comment>
<dbReference type="PIRSF" id="PIRSF000189">
    <property type="entry name" value="D-aa_oxidase"/>
    <property type="match status" value="1"/>
</dbReference>
<reference evidence="9" key="1">
    <citation type="submission" date="2021-02" db="EMBL/GenBank/DDBJ databases">
        <authorList>
            <person name="Steward A R."/>
        </authorList>
    </citation>
    <scope>NUCLEOTIDE SEQUENCE</scope>
</reference>
<feature type="binding site" evidence="7">
    <location>
        <begin position="302"/>
        <end position="307"/>
    </location>
    <ligand>
        <name>FAD</name>
        <dbReference type="ChEBI" id="CHEBI:57692"/>
    </ligand>
</feature>
<sequence length="332" mass="37221">MKVIVLGAGINGTTCALKIKEKYPDYDVTLLGAQFSPNTTGDGSGGLWYPYFCGKTPEALIRKWGIETYGQLLYLWRQGGYGISLQPVYAMYRDGTHSAPEWTNHVFGYVELDSKQLEYFNKLFSVQYVAGNTFNTFVVNPSTLLKRLEQQLDELKVTRKQGSVKSLTDSMLRHYDVIINCTGLGAREVVPDDKVHPIRGQILKVDAPWVFYTIQDKCSGHYIIPNDTFCVLGGTGQANNYSTEVNNDDTDFIERGCHNLIPSLKTANIQKYFVGLRPARDEVRAEAERINGKLYIHNYGHGGSGFTLFWGCGSTVLELFEKHVAINNTSKL</sequence>
<evidence type="ECO:0000256" key="3">
    <source>
        <dbReference type="ARBA" id="ARBA00006730"/>
    </source>
</evidence>
<feature type="domain" description="FAD dependent oxidoreductase" evidence="8">
    <location>
        <begin position="2"/>
        <end position="317"/>
    </location>
</feature>
<accession>A0A821YCD1</accession>
<keyword evidence="10" id="KW-1185">Reference proteome</keyword>
<feature type="binding site" evidence="7">
    <location>
        <position position="182"/>
    </location>
    <ligand>
        <name>FAD</name>
        <dbReference type="ChEBI" id="CHEBI:57692"/>
    </ligand>
</feature>
<comment type="subcellular location">
    <subcellularLocation>
        <location evidence="2">Peroxisome matrix</location>
    </subcellularLocation>
</comment>
<dbReference type="Gene3D" id="3.40.50.720">
    <property type="entry name" value="NAD(P)-binding Rossmann-like Domain"/>
    <property type="match status" value="1"/>
</dbReference>
<proteinExistence type="inferred from homology"/>
<feature type="binding site" evidence="7">
    <location>
        <position position="303"/>
    </location>
    <ligand>
        <name>D-dopa</name>
        <dbReference type="ChEBI" id="CHEBI:149689"/>
    </ligand>
</feature>
<name>A0A821YCD1_9NEOP</name>
<dbReference type="Proteomes" id="UP000663880">
    <property type="component" value="Unassembled WGS sequence"/>
</dbReference>
<dbReference type="SUPFAM" id="SSF54373">
    <property type="entry name" value="FAD-linked reductases, C-terminal domain"/>
    <property type="match status" value="1"/>
</dbReference>
<evidence type="ECO:0000256" key="2">
    <source>
        <dbReference type="ARBA" id="ARBA00004253"/>
    </source>
</evidence>
<dbReference type="AlphaFoldDB" id="A0A821YCD1"/>
<feature type="binding site" evidence="7">
    <location>
        <position position="222"/>
    </location>
    <ligand>
        <name>D-dopa</name>
        <dbReference type="ChEBI" id="CHEBI:149689"/>
    </ligand>
</feature>
<comment type="caution">
    <text evidence="9">The sequence shown here is derived from an EMBL/GenBank/DDBJ whole genome shotgun (WGS) entry which is preliminary data.</text>
</comment>
<dbReference type="PANTHER" id="PTHR11530:SF11">
    <property type="entry name" value="D-ASPARTATE OXIDASE"/>
    <property type="match status" value="1"/>
</dbReference>
<evidence type="ECO:0000256" key="6">
    <source>
        <dbReference type="ARBA" id="ARBA00023002"/>
    </source>
</evidence>
<dbReference type="EMBL" id="CAJOBZ010000079">
    <property type="protein sequence ID" value="CAF4955845.1"/>
    <property type="molecule type" value="Genomic_DNA"/>
</dbReference>
<dbReference type="GO" id="GO:0005782">
    <property type="term" value="C:peroxisomal matrix"/>
    <property type="evidence" value="ECO:0007669"/>
    <property type="project" value="UniProtKB-SubCell"/>
</dbReference>
<dbReference type="InterPro" id="IPR023209">
    <property type="entry name" value="DAO"/>
</dbReference>
<comment type="cofactor">
    <cofactor evidence="1 7">
        <name>FAD</name>
        <dbReference type="ChEBI" id="CHEBI:57692"/>
    </cofactor>
</comment>
<evidence type="ECO:0000313" key="9">
    <source>
        <dbReference type="EMBL" id="CAF4955845.1"/>
    </source>
</evidence>